<dbReference type="STRING" id="329726.AM1_1652"/>
<dbReference type="RefSeq" id="WP_012162192.1">
    <property type="nucleotide sequence ID" value="NC_009925.1"/>
</dbReference>
<evidence type="ECO:0000256" key="1">
    <source>
        <dbReference type="ARBA" id="ARBA00001966"/>
    </source>
</evidence>
<gene>
    <name evidence="8" type="ordered locus">AM1_1652</name>
</gene>
<evidence type="ECO:0000256" key="2">
    <source>
        <dbReference type="ARBA" id="ARBA00022485"/>
    </source>
</evidence>
<keyword evidence="4" id="KW-0408">Iron</keyword>
<name>B0CA86_ACAM1</name>
<dbReference type="InterPro" id="IPR017900">
    <property type="entry name" value="4Fe4S_Fe_S_CS"/>
</dbReference>
<dbReference type="EMBL" id="CP000828">
    <property type="protein sequence ID" value="ABW26673.1"/>
    <property type="molecule type" value="Genomic_DNA"/>
</dbReference>
<feature type="region of interest" description="Disordered" evidence="6">
    <location>
        <begin position="351"/>
        <end position="378"/>
    </location>
</feature>
<reference evidence="8 9" key="1">
    <citation type="journal article" date="2008" name="Proc. Natl. Acad. Sci. U.S.A.">
        <title>Niche adaptation and genome expansion in the chlorophyll d-producing cyanobacterium Acaryochloris marina.</title>
        <authorList>
            <person name="Swingley W.D."/>
            <person name="Chen M."/>
            <person name="Cheung P.C."/>
            <person name="Conrad A.L."/>
            <person name="Dejesa L.C."/>
            <person name="Hao J."/>
            <person name="Honchak B.M."/>
            <person name="Karbach L.E."/>
            <person name="Kurdoglu A."/>
            <person name="Lahiri S."/>
            <person name="Mastrian S.D."/>
            <person name="Miyashita H."/>
            <person name="Page L."/>
            <person name="Ramakrishna P."/>
            <person name="Satoh S."/>
            <person name="Sattley W.M."/>
            <person name="Shimada Y."/>
            <person name="Taylor H.L."/>
            <person name="Tomo T."/>
            <person name="Tsuchiya T."/>
            <person name="Wang Z.T."/>
            <person name="Raymond J."/>
            <person name="Mimuro M."/>
            <person name="Blankenship R.E."/>
            <person name="Touchman J.W."/>
        </authorList>
    </citation>
    <scope>NUCLEOTIDE SEQUENCE [LARGE SCALE GENOMIC DNA]</scope>
    <source>
        <strain evidence="9">MBIC 11017</strain>
    </source>
</reference>
<dbReference type="PANTHER" id="PTHR24960">
    <property type="entry name" value="PHOTOSYSTEM I IRON-SULFUR CENTER-RELATED"/>
    <property type="match status" value="1"/>
</dbReference>
<keyword evidence="5" id="KW-0411">Iron-sulfur</keyword>
<dbReference type="PANTHER" id="PTHR24960:SF79">
    <property type="entry name" value="PHOTOSYSTEM I IRON-SULFUR CENTER"/>
    <property type="match status" value="1"/>
</dbReference>
<dbReference type="PROSITE" id="PS51379">
    <property type="entry name" value="4FE4S_FER_2"/>
    <property type="match status" value="2"/>
</dbReference>
<dbReference type="InterPro" id="IPR057431">
    <property type="entry name" value="LdpA_Fe-S-bd"/>
</dbReference>
<dbReference type="NCBIfam" id="NF045992">
    <property type="entry name" value="CircClkLdpA"/>
    <property type="match status" value="1"/>
</dbReference>
<evidence type="ECO:0000259" key="7">
    <source>
        <dbReference type="PROSITE" id="PS51379"/>
    </source>
</evidence>
<accession>B0CA86</accession>
<feature type="domain" description="4Fe-4S ferredoxin-type" evidence="7">
    <location>
        <begin position="90"/>
        <end position="118"/>
    </location>
</feature>
<keyword evidence="9" id="KW-1185">Reference proteome</keyword>
<evidence type="ECO:0000313" key="9">
    <source>
        <dbReference type="Proteomes" id="UP000000268"/>
    </source>
</evidence>
<evidence type="ECO:0000313" key="8">
    <source>
        <dbReference type="EMBL" id="ABW26673.1"/>
    </source>
</evidence>
<dbReference type="SUPFAM" id="SSF54862">
    <property type="entry name" value="4Fe-4S ferredoxins"/>
    <property type="match status" value="1"/>
</dbReference>
<dbReference type="GO" id="GO:0046872">
    <property type="term" value="F:metal ion binding"/>
    <property type="evidence" value="ECO:0007669"/>
    <property type="project" value="UniProtKB-KW"/>
</dbReference>
<dbReference type="eggNOG" id="COG1142">
    <property type="taxonomic scope" value="Bacteria"/>
</dbReference>
<feature type="compositionally biased region" description="Polar residues" evidence="6">
    <location>
        <begin position="351"/>
        <end position="360"/>
    </location>
</feature>
<evidence type="ECO:0000256" key="3">
    <source>
        <dbReference type="ARBA" id="ARBA00022723"/>
    </source>
</evidence>
<protein>
    <submittedName>
        <fullName evidence="8">Ferredoxin, 4Fe-4S type</fullName>
    </submittedName>
</protein>
<dbReference type="Pfam" id="PF25160">
    <property type="entry name" value="LdpA_Fe-S-bd"/>
    <property type="match status" value="1"/>
</dbReference>
<dbReference type="Gene3D" id="3.30.70.20">
    <property type="match status" value="1"/>
</dbReference>
<dbReference type="HOGENOM" id="CLU_037469_0_0_3"/>
<evidence type="ECO:0000256" key="5">
    <source>
        <dbReference type="ARBA" id="ARBA00023014"/>
    </source>
</evidence>
<dbReference type="PROSITE" id="PS00198">
    <property type="entry name" value="4FE4S_FER_1"/>
    <property type="match status" value="1"/>
</dbReference>
<comment type="cofactor">
    <cofactor evidence="1">
        <name>[4Fe-4S] cluster</name>
        <dbReference type="ChEBI" id="CHEBI:49883"/>
    </cofactor>
</comment>
<dbReference type="InterPro" id="IPR021039">
    <property type="entry name" value="Fe-S-bd_prot_LdpA_C"/>
</dbReference>
<evidence type="ECO:0000256" key="6">
    <source>
        <dbReference type="SAM" id="MobiDB-lite"/>
    </source>
</evidence>
<evidence type="ECO:0000256" key="4">
    <source>
        <dbReference type="ARBA" id="ARBA00023004"/>
    </source>
</evidence>
<proteinExistence type="predicted"/>
<sequence>MIDFAFPLQSLPQGNWFKLICGASYQHLPAVRNLVLAYTLAGADCIDVAADPAVIAVAEDAIATALQLSLTHPRPLLMVSLNAGEDPHFRKATLQPEQCPAYCPQPCVQVCPADAIAFPSPGVMSDRCYGCGRCLPVCPIEQIATVSHTAKPDIVGPFIQAGVVQALEIHTQVGHLAEFEQLWHTLKPFVPHLQVLAVSCPDSEGLLDYLASLYQLMEPLPCPLIWQTDGRPMSGDIGDGTTRATVLLAEKVLKAQLPGYVQLAGGTNRHTIAKLKAKGLLHPRLMSSSMTIHASYIAGVAYGSFARNLLAPLQTKLETLSTHQIEHHAQLLQEAVSLASSLVAQLKPGLNQPQTRSTLGQDLPLVPSMSRGSSSRIC</sequence>
<dbReference type="InterPro" id="IPR017896">
    <property type="entry name" value="4Fe4S_Fe-S-bd"/>
</dbReference>
<feature type="domain" description="4Fe-4S ferredoxin-type" evidence="7">
    <location>
        <begin position="119"/>
        <end position="148"/>
    </location>
</feature>
<keyword evidence="2" id="KW-0004">4Fe-4S</keyword>
<dbReference type="Proteomes" id="UP000000268">
    <property type="component" value="Chromosome"/>
</dbReference>
<dbReference type="OrthoDB" id="9789030at2"/>
<dbReference type="KEGG" id="amr:AM1_1652"/>
<dbReference type="GO" id="GO:0051539">
    <property type="term" value="F:4 iron, 4 sulfur cluster binding"/>
    <property type="evidence" value="ECO:0007669"/>
    <property type="project" value="UniProtKB-KW"/>
</dbReference>
<organism evidence="8 9">
    <name type="scientific">Acaryochloris marina (strain MBIC 11017)</name>
    <dbReference type="NCBI Taxonomy" id="329726"/>
    <lineage>
        <taxon>Bacteria</taxon>
        <taxon>Bacillati</taxon>
        <taxon>Cyanobacteriota</taxon>
        <taxon>Cyanophyceae</taxon>
        <taxon>Acaryochloridales</taxon>
        <taxon>Acaryochloridaceae</taxon>
        <taxon>Acaryochloris</taxon>
    </lineage>
</organism>
<dbReference type="Pfam" id="PF12617">
    <property type="entry name" value="LdpA_C"/>
    <property type="match status" value="1"/>
</dbReference>
<keyword evidence="3" id="KW-0479">Metal-binding</keyword>
<dbReference type="AlphaFoldDB" id="B0CA86"/>
<dbReference type="InterPro" id="IPR050157">
    <property type="entry name" value="PSI_iron-sulfur_center"/>
</dbReference>